<evidence type="ECO:0000256" key="2">
    <source>
        <dbReference type="ARBA" id="ARBA00022618"/>
    </source>
</evidence>
<keyword evidence="8 10" id="KW-0131">Cell cycle</keyword>
<feature type="binding site" evidence="10">
    <location>
        <position position="167"/>
    </location>
    <ligand>
        <name>UDP-N-acetyl-alpha-D-glucosamine</name>
        <dbReference type="ChEBI" id="CHEBI:57705"/>
    </ligand>
</feature>
<keyword evidence="3 10" id="KW-0328">Glycosyltransferase</keyword>
<dbReference type="PANTHER" id="PTHR21015:SF22">
    <property type="entry name" value="GLYCOSYLTRANSFERASE"/>
    <property type="match status" value="1"/>
</dbReference>
<comment type="subcellular location">
    <subcellularLocation>
        <location evidence="10">Cell membrane</location>
        <topology evidence="10">Peripheral membrane protein</topology>
        <orientation evidence="10">Cytoplasmic side</orientation>
    </subcellularLocation>
</comment>
<gene>
    <name evidence="10 13" type="primary">murG</name>
    <name evidence="13" type="ORF">Pla110_38850</name>
</gene>
<evidence type="ECO:0000256" key="9">
    <source>
        <dbReference type="ARBA" id="ARBA00023316"/>
    </source>
</evidence>
<dbReference type="GO" id="GO:0005975">
    <property type="term" value="P:carbohydrate metabolic process"/>
    <property type="evidence" value="ECO:0007669"/>
    <property type="project" value="InterPro"/>
</dbReference>
<dbReference type="HAMAP" id="MF_00033">
    <property type="entry name" value="MurG"/>
    <property type="match status" value="1"/>
</dbReference>
<feature type="binding site" evidence="10">
    <location>
        <begin position="12"/>
        <end position="14"/>
    </location>
    <ligand>
        <name>UDP-N-acetyl-alpha-D-glucosamine</name>
        <dbReference type="ChEBI" id="CHEBI:57705"/>
    </ligand>
</feature>
<evidence type="ECO:0000256" key="4">
    <source>
        <dbReference type="ARBA" id="ARBA00022679"/>
    </source>
</evidence>
<feature type="binding site" evidence="10">
    <location>
        <position position="192"/>
    </location>
    <ligand>
        <name>UDP-N-acetyl-alpha-D-glucosamine</name>
        <dbReference type="ChEBI" id="CHEBI:57705"/>
    </ligand>
</feature>
<evidence type="ECO:0000256" key="3">
    <source>
        <dbReference type="ARBA" id="ARBA00022676"/>
    </source>
</evidence>
<dbReference type="Pfam" id="PF03033">
    <property type="entry name" value="Glyco_transf_28"/>
    <property type="match status" value="1"/>
</dbReference>
<keyword evidence="4 10" id="KW-0808">Transferase</keyword>
<dbReference type="NCBIfam" id="TIGR01133">
    <property type="entry name" value="murG"/>
    <property type="match status" value="1"/>
</dbReference>
<dbReference type="GO" id="GO:0009252">
    <property type="term" value="P:peptidoglycan biosynthetic process"/>
    <property type="evidence" value="ECO:0007669"/>
    <property type="project" value="UniProtKB-UniRule"/>
</dbReference>
<keyword evidence="5 10" id="KW-0133">Cell shape</keyword>
<feature type="binding site" evidence="10">
    <location>
        <position position="125"/>
    </location>
    <ligand>
        <name>UDP-N-acetyl-alpha-D-glucosamine</name>
        <dbReference type="ChEBI" id="CHEBI:57705"/>
    </ligand>
</feature>
<evidence type="ECO:0000256" key="8">
    <source>
        <dbReference type="ARBA" id="ARBA00023306"/>
    </source>
</evidence>
<dbReference type="GO" id="GO:0008360">
    <property type="term" value="P:regulation of cell shape"/>
    <property type="evidence" value="ECO:0007669"/>
    <property type="project" value="UniProtKB-KW"/>
</dbReference>
<evidence type="ECO:0000256" key="7">
    <source>
        <dbReference type="ARBA" id="ARBA00023136"/>
    </source>
</evidence>
<dbReference type="GO" id="GO:0051301">
    <property type="term" value="P:cell division"/>
    <property type="evidence" value="ECO:0007669"/>
    <property type="project" value="UniProtKB-KW"/>
</dbReference>
<evidence type="ECO:0000259" key="12">
    <source>
        <dbReference type="Pfam" id="PF04101"/>
    </source>
</evidence>
<dbReference type="SUPFAM" id="SSF53756">
    <property type="entry name" value="UDP-Glycosyltransferase/glycogen phosphorylase"/>
    <property type="match status" value="1"/>
</dbReference>
<feature type="domain" description="Glycosyltransferase family 28 N-terminal" evidence="11">
    <location>
        <begin position="5"/>
        <end position="141"/>
    </location>
</feature>
<dbReference type="InterPro" id="IPR007235">
    <property type="entry name" value="Glyco_trans_28_C"/>
</dbReference>
<keyword evidence="2 10" id="KW-0132">Cell division</keyword>
<sequence length="367" mass="40410">MSLRILFAGGGTGGHLFPGIAVAEELGRRVPEVEICFAGSTRPIEQQILAQTSYRHLQLEMEPSTGFRRHPFRSLHRFRKACQFAAAELTHFNPETVIGLGGFASLPFVWAASRQHRPVMLLEQNIIAGRATKLGSYFANQLCLSFPETQGRLSPKPEHIVTGNPVRQSILQSVIRSVPSSARKKLIVLGGSQGAHNLNTLVLHAIRTLQTELKDWEIYHQAGEQDETRVRDGYQQLSIDVKVAPFFERLEELYHGATLAICRAGATTLAELACAGCPAILVPYPHAMADHQTENARYFEANGAAILSPEPASGFDNVDASESDQNRLGQHLQRLLEQPDKLIAMQQAMRNLSRPTAAATVVDLLLQ</sequence>
<keyword evidence="7 10" id="KW-0472">Membrane</keyword>
<dbReference type="CDD" id="cd03785">
    <property type="entry name" value="GT28_MurG"/>
    <property type="match status" value="1"/>
</dbReference>
<dbReference type="KEGG" id="plon:Pla110_38850"/>
<feature type="domain" description="Glycosyl transferase family 28 C-terminal" evidence="12">
    <location>
        <begin position="186"/>
        <end position="349"/>
    </location>
</feature>
<evidence type="ECO:0000313" key="14">
    <source>
        <dbReference type="Proteomes" id="UP000317178"/>
    </source>
</evidence>
<reference evidence="13 14" key="1">
    <citation type="submission" date="2019-02" db="EMBL/GenBank/DDBJ databases">
        <title>Deep-cultivation of Planctomycetes and their phenomic and genomic characterization uncovers novel biology.</title>
        <authorList>
            <person name="Wiegand S."/>
            <person name="Jogler M."/>
            <person name="Boedeker C."/>
            <person name="Pinto D."/>
            <person name="Vollmers J."/>
            <person name="Rivas-Marin E."/>
            <person name="Kohn T."/>
            <person name="Peeters S.H."/>
            <person name="Heuer A."/>
            <person name="Rast P."/>
            <person name="Oberbeckmann S."/>
            <person name="Bunk B."/>
            <person name="Jeske O."/>
            <person name="Meyerdierks A."/>
            <person name="Storesund J.E."/>
            <person name="Kallscheuer N."/>
            <person name="Luecker S."/>
            <person name="Lage O.M."/>
            <person name="Pohl T."/>
            <person name="Merkel B.J."/>
            <person name="Hornburger P."/>
            <person name="Mueller R.-W."/>
            <person name="Bruemmer F."/>
            <person name="Labrenz M."/>
            <person name="Spormann A.M."/>
            <person name="Op den Camp H."/>
            <person name="Overmann J."/>
            <person name="Amann R."/>
            <person name="Jetten M.S.M."/>
            <person name="Mascher T."/>
            <person name="Medema M.H."/>
            <person name="Devos D.P."/>
            <person name="Kaster A.-K."/>
            <person name="Ovreas L."/>
            <person name="Rohde M."/>
            <person name="Galperin M.Y."/>
            <person name="Jogler C."/>
        </authorList>
    </citation>
    <scope>NUCLEOTIDE SEQUENCE [LARGE SCALE GENOMIC DNA]</scope>
    <source>
        <strain evidence="13 14">Pla110</strain>
    </source>
</reference>
<keyword evidence="6 10" id="KW-0573">Peptidoglycan synthesis</keyword>
<keyword evidence="9 10" id="KW-0961">Cell wall biogenesis/degradation</keyword>
<dbReference type="GO" id="GO:0005886">
    <property type="term" value="C:plasma membrane"/>
    <property type="evidence" value="ECO:0007669"/>
    <property type="project" value="UniProtKB-SubCell"/>
</dbReference>
<dbReference type="EMBL" id="CP036281">
    <property type="protein sequence ID" value="QDU82130.1"/>
    <property type="molecule type" value="Genomic_DNA"/>
</dbReference>
<comment type="catalytic activity">
    <reaction evidence="10">
        <text>di-trans,octa-cis-undecaprenyl diphospho-N-acetyl-alpha-D-muramoyl-L-alanyl-D-glutamyl-meso-2,6-diaminopimeloyl-D-alanyl-D-alanine + UDP-N-acetyl-alpha-D-glucosamine = di-trans,octa-cis-undecaprenyl diphospho-[N-acetyl-alpha-D-glucosaminyl-(1-&gt;4)]-N-acetyl-alpha-D-muramoyl-L-alanyl-D-glutamyl-meso-2,6-diaminopimeloyl-D-alanyl-D-alanine + UDP + H(+)</text>
        <dbReference type="Rhea" id="RHEA:31227"/>
        <dbReference type="ChEBI" id="CHEBI:15378"/>
        <dbReference type="ChEBI" id="CHEBI:57705"/>
        <dbReference type="ChEBI" id="CHEBI:58223"/>
        <dbReference type="ChEBI" id="CHEBI:61387"/>
        <dbReference type="ChEBI" id="CHEBI:61388"/>
        <dbReference type="EC" id="2.4.1.227"/>
    </reaction>
</comment>
<evidence type="ECO:0000256" key="1">
    <source>
        <dbReference type="ARBA" id="ARBA00022475"/>
    </source>
</evidence>
<dbReference type="AlphaFoldDB" id="A0A518CSD9"/>
<keyword evidence="14" id="KW-1185">Reference proteome</keyword>
<comment type="caution">
    <text evidence="10">Lacks conserved residue(s) required for the propagation of feature annotation.</text>
</comment>
<comment type="pathway">
    <text evidence="10">Cell wall biogenesis; peptidoglycan biosynthesis.</text>
</comment>
<evidence type="ECO:0000256" key="6">
    <source>
        <dbReference type="ARBA" id="ARBA00022984"/>
    </source>
</evidence>
<dbReference type="InterPro" id="IPR006009">
    <property type="entry name" value="GlcNAc_MurG"/>
</dbReference>
<feature type="binding site" evidence="10">
    <location>
        <position position="292"/>
    </location>
    <ligand>
        <name>UDP-N-acetyl-alpha-D-glucosamine</name>
        <dbReference type="ChEBI" id="CHEBI:57705"/>
    </ligand>
</feature>
<dbReference type="RefSeq" id="WP_144998058.1">
    <property type="nucleotide sequence ID" value="NZ_CP036281.1"/>
</dbReference>
<dbReference type="UniPathway" id="UPA00219"/>
<dbReference type="EC" id="2.4.1.227" evidence="10"/>
<dbReference type="PANTHER" id="PTHR21015">
    <property type="entry name" value="UDP-N-ACETYLGLUCOSAMINE--N-ACETYLMURAMYL-(PENTAPEPTIDE) PYROPHOSPHORYL-UNDECAPRENOL N-ACETYLGLUCOSAMINE TRANSFERASE 1"/>
    <property type="match status" value="1"/>
</dbReference>
<keyword evidence="1 10" id="KW-1003">Cell membrane</keyword>
<organism evidence="13 14">
    <name type="scientific">Polystyrenella longa</name>
    <dbReference type="NCBI Taxonomy" id="2528007"/>
    <lineage>
        <taxon>Bacteria</taxon>
        <taxon>Pseudomonadati</taxon>
        <taxon>Planctomycetota</taxon>
        <taxon>Planctomycetia</taxon>
        <taxon>Planctomycetales</taxon>
        <taxon>Planctomycetaceae</taxon>
        <taxon>Polystyrenella</taxon>
    </lineage>
</organism>
<proteinExistence type="inferred from homology"/>
<dbReference type="GO" id="GO:0051991">
    <property type="term" value="F:UDP-N-acetyl-D-glucosamine:N-acetylmuramoyl-L-alanyl-D-glutamyl-meso-2,6-diaminopimelyl-D-alanyl-D-alanine-diphosphoundecaprenol 4-beta-N-acetylglucosaminlytransferase activity"/>
    <property type="evidence" value="ECO:0007669"/>
    <property type="project" value="RHEA"/>
</dbReference>
<evidence type="ECO:0000313" key="13">
    <source>
        <dbReference type="EMBL" id="QDU82130.1"/>
    </source>
</evidence>
<protein>
    <recommendedName>
        <fullName evidence="10">UDP-N-acetylglucosamine--N-acetylmuramyl-(pentapeptide) pyrophosphoryl-undecaprenol N-acetylglucosamine transferase</fullName>
        <ecNumber evidence="10">2.4.1.227</ecNumber>
    </recommendedName>
    <alternativeName>
        <fullName evidence="10">Undecaprenyl-PP-MurNAc-pentapeptide-UDPGlcNAc GlcNAc transferase</fullName>
    </alternativeName>
</protein>
<name>A0A518CSD9_9PLAN</name>
<accession>A0A518CSD9</accession>
<dbReference type="Gene3D" id="3.40.50.2000">
    <property type="entry name" value="Glycogen Phosphorylase B"/>
    <property type="match status" value="2"/>
</dbReference>
<comment type="function">
    <text evidence="10">Cell wall formation. Catalyzes the transfer of a GlcNAc subunit on undecaprenyl-pyrophosphoryl-MurNAc-pentapeptide (lipid intermediate I) to form undecaprenyl-pyrophosphoryl-MurNAc-(pentapeptide)GlcNAc (lipid intermediate II).</text>
</comment>
<dbReference type="OrthoDB" id="9808936at2"/>
<evidence type="ECO:0000256" key="5">
    <source>
        <dbReference type="ARBA" id="ARBA00022960"/>
    </source>
</evidence>
<dbReference type="GO" id="GO:0050511">
    <property type="term" value="F:undecaprenyldiphospho-muramoylpentapeptide beta-N-acetylglucosaminyltransferase activity"/>
    <property type="evidence" value="ECO:0007669"/>
    <property type="project" value="UniProtKB-UniRule"/>
</dbReference>
<dbReference type="GO" id="GO:0071555">
    <property type="term" value="P:cell wall organization"/>
    <property type="evidence" value="ECO:0007669"/>
    <property type="project" value="UniProtKB-KW"/>
</dbReference>
<dbReference type="Pfam" id="PF04101">
    <property type="entry name" value="Glyco_tran_28_C"/>
    <property type="match status" value="1"/>
</dbReference>
<comment type="similarity">
    <text evidence="10">Belongs to the glycosyltransferase 28 family. MurG subfamily.</text>
</comment>
<dbReference type="InterPro" id="IPR004276">
    <property type="entry name" value="GlycoTrans_28_N"/>
</dbReference>
<evidence type="ECO:0000256" key="10">
    <source>
        <dbReference type="HAMAP-Rule" id="MF_00033"/>
    </source>
</evidence>
<evidence type="ECO:0000259" key="11">
    <source>
        <dbReference type="Pfam" id="PF03033"/>
    </source>
</evidence>
<dbReference type="Proteomes" id="UP000317178">
    <property type="component" value="Chromosome"/>
</dbReference>